<keyword evidence="2" id="KW-1133">Transmembrane helix</keyword>
<dbReference type="Proteomes" id="UP001270362">
    <property type="component" value="Unassembled WGS sequence"/>
</dbReference>
<feature type="compositionally biased region" description="Gly residues" evidence="1">
    <location>
        <begin position="396"/>
        <end position="406"/>
    </location>
</feature>
<feature type="region of interest" description="Disordered" evidence="1">
    <location>
        <begin position="341"/>
        <end position="406"/>
    </location>
</feature>
<feature type="transmembrane region" description="Helical" evidence="2">
    <location>
        <begin position="295"/>
        <end position="319"/>
    </location>
</feature>
<sequence length="406" mass="44874">MASQQPHHPAHHNSFPATFRSVKSTPRHNTLPATSNLRHGVRDPSHDLDGFFTETFSLAKLETLQKHFWLAGARRPASPLHQHLFLGRRVVITERLDMHLLWESDGLVYIKPLPRYLLEPGTWSRYLTCAPSCACSTSSAKCSTKTRREIALGFLYSYACLISYESDFELALNSEVAGARLLPFRSDEDGTSWAAWKVIVSDLLATLETEDVHARFLHAELRLSRLNKVHRVTQWPLFQPYNRRSHSYGDLFRNNMTWLATSTIFIALVLTAMQVGMGTPQLAEDEAFLNASFGFTVFSIVGPLGVVALVFVAGVYNLLVEVPRLVRSSLSKAKAGKMRRGVEAGDDVEGSGQGKAVLGGEQPAAQQRKSMFTQRVQTSSAWQRSFEAGTEAGPTGVYGGPGAVPT</sequence>
<protein>
    <submittedName>
        <fullName evidence="3">Uncharacterized protein</fullName>
    </submittedName>
</protein>
<dbReference type="PANTHER" id="PTHR34414">
    <property type="entry name" value="HET DOMAIN-CONTAINING PROTEIN-RELATED"/>
    <property type="match status" value="1"/>
</dbReference>
<evidence type="ECO:0000256" key="2">
    <source>
        <dbReference type="SAM" id="Phobius"/>
    </source>
</evidence>
<reference evidence="3" key="1">
    <citation type="journal article" date="2023" name="Mol. Phylogenet. Evol.">
        <title>Genome-scale phylogeny and comparative genomics of the fungal order Sordariales.</title>
        <authorList>
            <person name="Hensen N."/>
            <person name="Bonometti L."/>
            <person name="Westerberg I."/>
            <person name="Brannstrom I.O."/>
            <person name="Guillou S."/>
            <person name="Cros-Aarteil S."/>
            <person name="Calhoun S."/>
            <person name="Haridas S."/>
            <person name="Kuo A."/>
            <person name="Mondo S."/>
            <person name="Pangilinan J."/>
            <person name="Riley R."/>
            <person name="LaButti K."/>
            <person name="Andreopoulos B."/>
            <person name="Lipzen A."/>
            <person name="Chen C."/>
            <person name="Yan M."/>
            <person name="Daum C."/>
            <person name="Ng V."/>
            <person name="Clum A."/>
            <person name="Steindorff A."/>
            <person name="Ohm R.A."/>
            <person name="Martin F."/>
            <person name="Silar P."/>
            <person name="Natvig D.O."/>
            <person name="Lalanne C."/>
            <person name="Gautier V."/>
            <person name="Ament-Velasquez S.L."/>
            <person name="Kruys A."/>
            <person name="Hutchinson M.I."/>
            <person name="Powell A.J."/>
            <person name="Barry K."/>
            <person name="Miller A.N."/>
            <person name="Grigoriev I.V."/>
            <person name="Debuchy R."/>
            <person name="Gladieux P."/>
            <person name="Hiltunen Thoren M."/>
            <person name="Johannesson H."/>
        </authorList>
    </citation>
    <scope>NUCLEOTIDE SEQUENCE</scope>
    <source>
        <strain evidence="3">CBS 314.62</strain>
    </source>
</reference>
<feature type="compositionally biased region" description="Polar residues" evidence="1">
    <location>
        <begin position="21"/>
        <end position="37"/>
    </location>
</feature>
<dbReference type="AlphaFoldDB" id="A0AAE0WYS5"/>
<dbReference type="PANTHER" id="PTHR34414:SF1">
    <property type="entry name" value="SUBTILISIN-LIKE SERINE PROTEASE"/>
    <property type="match status" value="1"/>
</dbReference>
<feature type="compositionally biased region" description="Polar residues" evidence="1">
    <location>
        <begin position="364"/>
        <end position="383"/>
    </location>
</feature>
<evidence type="ECO:0000256" key="1">
    <source>
        <dbReference type="SAM" id="MobiDB-lite"/>
    </source>
</evidence>
<proteinExistence type="predicted"/>
<feature type="transmembrane region" description="Helical" evidence="2">
    <location>
        <begin position="256"/>
        <end position="275"/>
    </location>
</feature>
<name>A0AAE0WYS5_9PEZI</name>
<keyword evidence="4" id="KW-1185">Reference proteome</keyword>
<comment type="caution">
    <text evidence="3">The sequence shown here is derived from an EMBL/GenBank/DDBJ whole genome shotgun (WGS) entry which is preliminary data.</text>
</comment>
<gene>
    <name evidence="3" type="ORF">B0T22DRAFT_434785</name>
</gene>
<dbReference type="EMBL" id="JAULSO010000008">
    <property type="protein sequence ID" value="KAK3681055.1"/>
    <property type="molecule type" value="Genomic_DNA"/>
</dbReference>
<keyword evidence="2" id="KW-0472">Membrane</keyword>
<evidence type="ECO:0000313" key="4">
    <source>
        <dbReference type="Proteomes" id="UP001270362"/>
    </source>
</evidence>
<dbReference type="InterPro" id="IPR046536">
    <property type="entry name" value="DUF6601"/>
</dbReference>
<dbReference type="Pfam" id="PF20246">
    <property type="entry name" value="DUF6601"/>
    <property type="match status" value="1"/>
</dbReference>
<keyword evidence="2" id="KW-0812">Transmembrane</keyword>
<reference evidence="3" key="2">
    <citation type="submission" date="2023-06" db="EMBL/GenBank/DDBJ databases">
        <authorList>
            <consortium name="Lawrence Berkeley National Laboratory"/>
            <person name="Haridas S."/>
            <person name="Hensen N."/>
            <person name="Bonometti L."/>
            <person name="Westerberg I."/>
            <person name="Brannstrom I.O."/>
            <person name="Guillou S."/>
            <person name="Cros-Aarteil S."/>
            <person name="Calhoun S."/>
            <person name="Kuo A."/>
            <person name="Mondo S."/>
            <person name="Pangilinan J."/>
            <person name="Riley R."/>
            <person name="Labutti K."/>
            <person name="Andreopoulos B."/>
            <person name="Lipzen A."/>
            <person name="Chen C."/>
            <person name="Yanf M."/>
            <person name="Daum C."/>
            <person name="Ng V."/>
            <person name="Clum A."/>
            <person name="Steindorff A."/>
            <person name="Ohm R."/>
            <person name="Martin F."/>
            <person name="Silar P."/>
            <person name="Natvig D."/>
            <person name="Lalanne C."/>
            <person name="Gautier V."/>
            <person name="Ament-Velasquez S.L."/>
            <person name="Kruys A."/>
            <person name="Hutchinson M.I."/>
            <person name="Powell A.J."/>
            <person name="Barry K."/>
            <person name="Miller A.N."/>
            <person name="Grigoriev I.V."/>
            <person name="Debuchy R."/>
            <person name="Gladieux P."/>
            <person name="Thoren M.H."/>
            <person name="Johannesson H."/>
        </authorList>
    </citation>
    <scope>NUCLEOTIDE SEQUENCE</scope>
    <source>
        <strain evidence="3">CBS 314.62</strain>
    </source>
</reference>
<feature type="region of interest" description="Disordered" evidence="1">
    <location>
        <begin position="1"/>
        <end position="39"/>
    </location>
</feature>
<accession>A0AAE0WYS5</accession>
<evidence type="ECO:0000313" key="3">
    <source>
        <dbReference type="EMBL" id="KAK3681055.1"/>
    </source>
</evidence>
<organism evidence="3 4">
    <name type="scientific">Podospora appendiculata</name>
    <dbReference type="NCBI Taxonomy" id="314037"/>
    <lineage>
        <taxon>Eukaryota</taxon>
        <taxon>Fungi</taxon>
        <taxon>Dikarya</taxon>
        <taxon>Ascomycota</taxon>
        <taxon>Pezizomycotina</taxon>
        <taxon>Sordariomycetes</taxon>
        <taxon>Sordariomycetidae</taxon>
        <taxon>Sordariales</taxon>
        <taxon>Podosporaceae</taxon>
        <taxon>Podospora</taxon>
    </lineage>
</organism>